<accession>A0A7I9ZP86</accession>
<evidence type="ECO:0000259" key="8">
    <source>
        <dbReference type="Pfam" id="PF04545"/>
    </source>
</evidence>
<evidence type="ECO:0000313" key="10">
    <source>
        <dbReference type="Proteomes" id="UP000465304"/>
    </source>
</evidence>
<feature type="domain" description="RNA polymerase sigma-70 region 4" evidence="8">
    <location>
        <begin position="214"/>
        <end position="262"/>
    </location>
</feature>
<proteinExistence type="predicted"/>
<dbReference type="NCBIfam" id="TIGR02980">
    <property type="entry name" value="SigBFG"/>
    <property type="match status" value="1"/>
</dbReference>
<dbReference type="GO" id="GO:0016987">
    <property type="term" value="F:sigma factor activity"/>
    <property type="evidence" value="ECO:0007669"/>
    <property type="project" value="UniProtKB-KW"/>
</dbReference>
<dbReference type="GO" id="GO:0003677">
    <property type="term" value="F:DNA binding"/>
    <property type="evidence" value="ECO:0007669"/>
    <property type="project" value="UniProtKB-KW"/>
</dbReference>
<feature type="domain" description="RNA polymerase sigma-70 region 3" evidence="6">
    <location>
        <begin position="130"/>
        <end position="187"/>
    </location>
</feature>
<keyword evidence="10" id="KW-1185">Reference proteome</keyword>
<feature type="domain" description="RNA polymerase sigma-70 region 2" evidence="7">
    <location>
        <begin position="48"/>
        <end position="115"/>
    </location>
</feature>
<evidence type="ECO:0000256" key="1">
    <source>
        <dbReference type="ARBA" id="ARBA00023015"/>
    </source>
</evidence>
<dbReference type="Proteomes" id="UP000465304">
    <property type="component" value="Unassembled WGS sequence"/>
</dbReference>
<dbReference type="NCBIfam" id="TIGR02937">
    <property type="entry name" value="sigma70-ECF"/>
    <property type="match status" value="1"/>
</dbReference>
<dbReference type="Pfam" id="PF04545">
    <property type="entry name" value="Sigma70_r4"/>
    <property type="match status" value="1"/>
</dbReference>
<dbReference type="CDD" id="cd06171">
    <property type="entry name" value="Sigma70_r4"/>
    <property type="match status" value="1"/>
</dbReference>
<dbReference type="Pfam" id="PF04542">
    <property type="entry name" value="Sigma70_r2"/>
    <property type="match status" value="1"/>
</dbReference>
<dbReference type="InterPro" id="IPR014284">
    <property type="entry name" value="RNA_pol_sigma-70_dom"/>
</dbReference>
<dbReference type="SUPFAM" id="SSF88659">
    <property type="entry name" value="Sigma3 and sigma4 domains of RNA polymerase sigma factors"/>
    <property type="match status" value="2"/>
</dbReference>
<sequence>MDVAERNCVKTGDPDPRDPDWSAVEDLFERLAACSTPGERCRWRQRIITECLPLADHIAYRFVGRGEPSDDLIQVARIGLVKSVDRYVPAKGRFMAFAVPTIRGEVRRHFRDGTWSMRVPRKVQETQLRMRHAVDTLSQRLNRSPTNPEVARELGVDDEDVAQSHSAHWAYRPLSLDAPRPADDSSEPTGIGATHGVDDPGYETVENLMVLREAIAELDPRRRAILGMRFFQGLTQREIALRLDISQVQVSRLLDGTLTRLRDRMDDGVAAPAAEAA</sequence>
<dbReference type="InterPro" id="IPR014322">
    <property type="entry name" value="RNA_pol_sigma-B/F/G"/>
</dbReference>
<dbReference type="RefSeq" id="WP_163890155.1">
    <property type="nucleotide sequence ID" value="NZ_BLLB01000002.1"/>
</dbReference>
<organism evidence="9 10">
    <name type="scientific">Mycolicibacterium hippocampi</name>
    <dbReference type="NCBI Taxonomy" id="659824"/>
    <lineage>
        <taxon>Bacteria</taxon>
        <taxon>Bacillati</taxon>
        <taxon>Actinomycetota</taxon>
        <taxon>Actinomycetes</taxon>
        <taxon>Mycobacteriales</taxon>
        <taxon>Mycobacteriaceae</taxon>
        <taxon>Mycolicibacterium</taxon>
    </lineage>
</organism>
<dbReference type="GO" id="GO:0006352">
    <property type="term" value="P:DNA-templated transcription initiation"/>
    <property type="evidence" value="ECO:0007669"/>
    <property type="project" value="InterPro"/>
</dbReference>
<dbReference type="PRINTS" id="PR00046">
    <property type="entry name" value="SIGMA70FCT"/>
</dbReference>
<dbReference type="InterPro" id="IPR007627">
    <property type="entry name" value="RNA_pol_sigma70_r2"/>
</dbReference>
<name>A0A7I9ZP86_9MYCO</name>
<gene>
    <name evidence="9" type="primary">sigB</name>
    <name evidence="9" type="ORF">MHIP_33530</name>
</gene>
<dbReference type="EMBL" id="BLLB01000002">
    <property type="protein sequence ID" value="GFH02870.1"/>
    <property type="molecule type" value="Genomic_DNA"/>
</dbReference>
<keyword evidence="3" id="KW-0238">DNA-binding</keyword>
<evidence type="ECO:0000313" key="9">
    <source>
        <dbReference type="EMBL" id="GFH02870.1"/>
    </source>
</evidence>
<dbReference type="Gene3D" id="1.10.10.10">
    <property type="entry name" value="Winged helix-like DNA-binding domain superfamily/Winged helix DNA-binding domain"/>
    <property type="match status" value="2"/>
</dbReference>
<evidence type="ECO:0000256" key="4">
    <source>
        <dbReference type="ARBA" id="ARBA00023163"/>
    </source>
</evidence>
<dbReference type="PANTHER" id="PTHR30385">
    <property type="entry name" value="SIGMA FACTOR F FLAGELLAR"/>
    <property type="match status" value="1"/>
</dbReference>
<comment type="caution">
    <text evidence="9">The sequence shown here is derived from an EMBL/GenBank/DDBJ whole genome shotgun (WGS) entry which is preliminary data.</text>
</comment>
<dbReference type="SUPFAM" id="SSF88946">
    <property type="entry name" value="Sigma2 domain of RNA polymerase sigma factors"/>
    <property type="match status" value="1"/>
</dbReference>
<reference evidence="9 10" key="1">
    <citation type="journal article" date="2019" name="Emerg. Microbes Infect.">
        <title>Comprehensive subspecies identification of 175 nontuberculous mycobacteria species based on 7547 genomic profiles.</title>
        <authorList>
            <person name="Matsumoto Y."/>
            <person name="Kinjo T."/>
            <person name="Motooka D."/>
            <person name="Nabeya D."/>
            <person name="Jung N."/>
            <person name="Uechi K."/>
            <person name="Horii T."/>
            <person name="Iida T."/>
            <person name="Fujita J."/>
            <person name="Nakamura S."/>
        </authorList>
    </citation>
    <scope>NUCLEOTIDE SEQUENCE [LARGE SCALE GENOMIC DNA]</scope>
    <source>
        <strain evidence="9 10">JCM 30996</strain>
    </source>
</reference>
<evidence type="ECO:0000256" key="5">
    <source>
        <dbReference type="SAM" id="MobiDB-lite"/>
    </source>
</evidence>
<dbReference type="InterPro" id="IPR036388">
    <property type="entry name" value="WH-like_DNA-bd_sf"/>
</dbReference>
<dbReference type="InterPro" id="IPR000943">
    <property type="entry name" value="RNA_pol_sigma70"/>
</dbReference>
<evidence type="ECO:0000259" key="6">
    <source>
        <dbReference type="Pfam" id="PF04539"/>
    </source>
</evidence>
<dbReference type="Pfam" id="PF04539">
    <property type="entry name" value="Sigma70_r3"/>
    <property type="match status" value="1"/>
</dbReference>
<evidence type="ECO:0000256" key="3">
    <source>
        <dbReference type="ARBA" id="ARBA00023125"/>
    </source>
</evidence>
<dbReference type="AlphaFoldDB" id="A0A7I9ZP86"/>
<feature type="region of interest" description="Disordered" evidence="5">
    <location>
        <begin position="172"/>
        <end position="199"/>
    </location>
</feature>
<protein>
    <submittedName>
        <fullName evidence="9">RNA polymerase sigma factor</fullName>
    </submittedName>
</protein>
<dbReference type="Gene3D" id="1.20.120.1810">
    <property type="match status" value="1"/>
</dbReference>
<evidence type="ECO:0000256" key="2">
    <source>
        <dbReference type="ARBA" id="ARBA00023082"/>
    </source>
</evidence>
<evidence type="ECO:0000259" key="7">
    <source>
        <dbReference type="Pfam" id="PF04542"/>
    </source>
</evidence>
<dbReference type="InterPro" id="IPR007624">
    <property type="entry name" value="RNA_pol_sigma70_r3"/>
</dbReference>
<dbReference type="PANTHER" id="PTHR30385:SF4">
    <property type="entry name" value="RNA POLYMERASE SIGMA-E FACTOR"/>
    <property type="match status" value="1"/>
</dbReference>
<keyword evidence="1" id="KW-0805">Transcription regulation</keyword>
<dbReference type="InterPro" id="IPR007630">
    <property type="entry name" value="RNA_pol_sigma70_r4"/>
</dbReference>
<keyword evidence="2" id="KW-0731">Sigma factor</keyword>
<dbReference type="InterPro" id="IPR013325">
    <property type="entry name" value="RNA_pol_sigma_r2"/>
</dbReference>
<keyword evidence="4" id="KW-0804">Transcription</keyword>
<dbReference type="InterPro" id="IPR013324">
    <property type="entry name" value="RNA_pol_sigma_r3/r4-like"/>
</dbReference>